<dbReference type="HOGENOM" id="CLU_1219268_0_0_3"/>
<evidence type="ECO:0000313" key="1">
    <source>
        <dbReference type="EMBL" id="AFZ58010.1"/>
    </source>
</evidence>
<dbReference type="AlphaFoldDB" id="K9ZI34"/>
<dbReference type="PATRIC" id="fig|272123.3.peg.2796"/>
<organism evidence="1 2">
    <name type="scientific">Anabaena cylindrica (strain ATCC 27899 / PCC 7122)</name>
    <dbReference type="NCBI Taxonomy" id="272123"/>
    <lineage>
        <taxon>Bacteria</taxon>
        <taxon>Bacillati</taxon>
        <taxon>Cyanobacteriota</taxon>
        <taxon>Cyanophyceae</taxon>
        <taxon>Nostocales</taxon>
        <taxon>Nostocaceae</taxon>
        <taxon>Anabaena</taxon>
    </lineage>
</organism>
<accession>K9ZI34</accession>
<dbReference type="OrthoDB" id="2339390at2"/>
<dbReference type="eggNOG" id="ENOG5033TAM">
    <property type="taxonomic scope" value="Bacteria"/>
</dbReference>
<gene>
    <name evidence="1" type="ordered locus">Anacy_2568</name>
</gene>
<protein>
    <submittedName>
        <fullName evidence="1">Uncharacterized protein</fullName>
    </submittedName>
</protein>
<dbReference type="EMBL" id="CP003659">
    <property type="protein sequence ID" value="AFZ58010.1"/>
    <property type="molecule type" value="Genomic_DNA"/>
</dbReference>
<name>K9ZI34_ANACC</name>
<dbReference type="RefSeq" id="WP_015214645.1">
    <property type="nucleotide sequence ID" value="NC_019771.1"/>
</dbReference>
<reference evidence="2" key="1">
    <citation type="journal article" date="2013" name="Proc. Natl. Acad. Sci. U.S.A.">
        <title>Improving the coverage of the cyanobacterial phylum using diversity-driven genome sequencing.</title>
        <authorList>
            <person name="Shih P.M."/>
            <person name="Wu D."/>
            <person name="Latifi A."/>
            <person name="Axen S.D."/>
            <person name="Fewer D.P."/>
            <person name="Talla E."/>
            <person name="Calteau A."/>
            <person name="Cai F."/>
            <person name="Tandeau de Marsac N."/>
            <person name="Rippka R."/>
            <person name="Herdman M."/>
            <person name="Sivonen K."/>
            <person name="Coursin T."/>
            <person name="Laurent T."/>
            <person name="Goodwin L."/>
            <person name="Nolan M."/>
            <person name="Davenport K.W."/>
            <person name="Han C.S."/>
            <person name="Rubin E.M."/>
            <person name="Eisen J.A."/>
            <person name="Woyke T."/>
            <person name="Gugger M."/>
            <person name="Kerfeld C.A."/>
        </authorList>
    </citation>
    <scope>NUCLEOTIDE SEQUENCE [LARGE SCALE GENOMIC DNA]</scope>
    <source>
        <strain evidence="2">ATCC 27899 / PCC 7122</strain>
    </source>
</reference>
<dbReference type="Proteomes" id="UP000010474">
    <property type="component" value="Chromosome"/>
</dbReference>
<dbReference type="KEGG" id="acy:Anacy_2568"/>
<evidence type="ECO:0000313" key="2">
    <source>
        <dbReference type="Proteomes" id="UP000010474"/>
    </source>
</evidence>
<keyword evidence="2" id="KW-1185">Reference proteome</keyword>
<proteinExistence type="predicted"/>
<sequence length="209" mass="24572">MSGYLIYHPRRAVAKFDATTVYHDHTSGNQDPYVWNKQFLHTYCHITQMSPAVGDVNFWVSGDTFPNFSHLYCDLVFVVAEKLYWKNANTIDYNDTIVDSDEAYIDHYRWVEEHHFKRRRRYTLKANPERSFQPQDIEQKLIDILPFVINQGLTIDEVRQGLRSGFNSKPLRLDSPMLLYDCLKKYATVKLDGIQLQNLRKNNPHLASL</sequence>